<comment type="caution">
    <text evidence="8">The sequence shown here is derived from an EMBL/GenBank/DDBJ whole genome shotgun (WGS) entry which is preliminary data.</text>
</comment>
<dbReference type="FunFam" id="3.40.50.300:FF:000137">
    <property type="entry name" value="Replication-associated recombination protein A"/>
    <property type="match status" value="1"/>
</dbReference>
<dbReference type="PANTHER" id="PTHR13779">
    <property type="entry name" value="WERNER HELICASE-INTERACTING PROTEIN 1 FAMILY MEMBER"/>
    <property type="match status" value="1"/>
</dbReference>
<dbReference type="GO" id="GO:0006261">
    <property type="term" value="P:DNA-templated DNA replication"/>
    <property type="evidence" value="ECO:0007669"/>
    <property type="project" value="TreeGrafter"/>
</dbReference>
<dbReference type="InterPro" id="IPR027417">
    <property type="entry name" value="P-loop_NTPase"/>
</dbReference>
<dbReference type="PANTHER" id="PTHR13779:SF7">
    <property type="entry name" value="ATPASE WRNIP1"/>
    <property type="match status" value="1"/>
</dbReference>
<dbReference type="InterPro" id="IPR003593">
    <property type="entry name" value="AAA+_ATPase"/>
</dbReference>
<dbReference type="Pfam" id="PF12002">
    <property type="entry name" value="MgsA_C"/>
    <property type="match status" value="1"/>
</dbReference>
<dbReference type="InterPro" id="IPR008921">
    <property type="entry name" value="DNA_pol3_clamp-load_cplx_C"/>
</dbReference>
<feature type="domain" description="AAA+ ATPase" evidence="7">
    <location>
        <begin position="34"/>
        <end position="146"/>
    </location>
</feature>
<comment type="similarity">
    <text evidence="2">Belongs to the AAA ATPase family. RarA/MGS1/WRNIP1 subfamily.</text>
</comment>
<gene>
    <name evidence="8" type="ORF">MYP_65</name>
</gene>
<dbReference type="GO" id="GO:0000731">
    <property type="term" value="P:DNA synthesis involved in DNA repair"/>
    <property type="evidence" value="ECO:0007669"/>
    <property type="project" value="TreeGrafter"/>
</dbReference>
<dbReference type="InterPro" id="IPR032423">
    <property type="entry name" value="AAA_assoc_2"/>
</dbReference>
<dbReference type="GO" id="GO:0005524">
    <property type="term" value="F:ATP binding"/>
    <property type="evidence" value="ECO:0007669"/>
    <property type="project" value="UniProtKB-KW"/>
</dbReference>
<dbReference type="SMART" id="SM00382">
    <property type="entry name" value="AAA"/>
    <property type="match status" value="1"/>
</dbReference>
<dbReference type="RefSeq" id="WP_231569982.1">
    <property type="nucleotide sequence ID" value="NZ_BBLT01000001.1"/>
</dbReference>
<evidence type="ECO:0000259" key="7">
    <source>
        <dbReference type="SMART" id="SM00382"/>
    </source>
</evidence>
<keyword evidence="4" id="KW-0235">DNA replication</keyword>
<dbReference type="GO" id="GO:0003677">
    <property type="term" value="F:DNA binding"/>
    <property type="evidence" value="ECO:0007669"/>
    <property type="project" value="InterPro"/>
</dbReference>
<dbReference type="GO" id="GO:0008047">
    <property type="term" value="F:enzyme activator activity"/>
    <property type="evidence" value="ECO:0007669"/>
    <property type="project" value="TreeGrafter"/>
</dbReference>
<dbReference type="CDD" id="cd00009">
    <property type="entry name" value="AAA"/>
    <property type="match status" value="1"/>
</dbReference>
<dbReference type="Gene3D" id="1.10.3710.10">
    <property type="entry name" value="DNA polymerase III clamp loader subunits, C-terminal domain"/>
    <property type="match status" value="1"/>
</dbReference>
<dbReference type="Pfam" id="PF00004">
    <property type="entry name" value="AAA"/>
    <property type="match status" value="1"/>
</dbReference>
<evidence type="ECO:0000256" key="1">
    <source>
        <dbReference type="ARBA" id="ARBA00002393"/>
    </source>
</evidence>
<dbReference type="STRING" id="153721.MYP_65"/>
<dbReference type="Gene3D" id="3.40.50.300">
    <property type="entry name" value="P-loop containing nucleotide triphosphate hydrolases"/>
    <property type="match status" value="1"/>
</dbReference>
<dbReference type="SUPFAM" id="SSF52540">
    <property type="entry name" value="P-loop containing nucleoside triphosphate hydrolases"/>
    <property type="match status" value="1"/>
</dbReference>
<evidence type="ECO:0000256" key="2">
    <source>
        <dbReference type="ARBA" id="ARBA00008959"/>
    </source>
</evidence>
<dbReference type="SUPFAM" id="SSF48019">
    <property type="entry name" value="post-AAA+ oligomerization domain-like"/>
    <property type="match status" value="1"/>
</dbReference>
<dbReference type="Gene3D" id="1.20.272.10">
    <property type="match status" value="1"/>
</dbReference>
<reference evidence="8 9" key="1">
    <citation type="submission" date="2014-09" db="EMBL/GenBank/DDBJ databases">
        <title>Sporocytophaga myxococcoides PG-01 genome sequencing.</title>
        <authorList>
            <person name="Liu L."/>
            <person name="Gao P.J."/>
            <person name="Chen G.J."/>
            <person name="Wang L.S."/>
        </authorList>
    </citation>
    <scope>NUCLEOTIDE SEQUENCE [LARGE SCALE GENOMIC DNA]</scope>
    <source>
        <strain evidence="8 9">PG-01</strain>
    </source>
</reference>
<accession>A0A098L925</accession>
<dbReference type="FunFam" id="1.20.272.10:FF:000001">
    <property type="entry name" value="Putative AAA family ATPase"/>
    <property type="match status" value="1"/>
</dbReference>
<dbReference type="FunFam" id="1.10.3710.10:FF:000004">
    <property type="entry name" value="Putative ATPase, AAA family"/>
    <property type="match status" value="1"/>
</dbReference>
<evidence type="ECO:0000313" key="8">
    <source>
        <dbReference type="EMBL" id="GAL82839.1"/>
    </source>
</evidence>
<dbReference type="CDD" id="cd18139">
    <property type="entry name" value="HLD_clamp_RarA"/>
    <property type="match status" value="1"/>
</dbReference>
<evidence type="ECO:0000256" key="6">
    <source>
        <dbReference type="ARBA" id="ARBA00022840"/>
    </source>
</evidence>
<name>A0A098L925_9BACT</name>
<proteinExistence type="inferred from homology"/>
<dbReference type="InterPro" id="IPR051314">
    <property type="entry name" value="AAA_ATPase_RarA/MGS1/WRNIP1"/>
</dbReference>
<dbReference type="InterPro" id="IPR003959">
    <property type="entry name" value="ATPase_AAA_core"/>
</dbReference>
<dbReference type="Proteomes" id="UP000030185">
    <property type="component" value="Unassembled WGS sequence"/>
</dbReference>
<dbReference type="Pfam" id="PF16193">
    <property type="entry name" value="AAA_assoc_2"/>
    <property type="match status" value="1"/>
</dbReference>
<evidence type="ECO:0000256" key="4">
    <source>
        <dbReference type="ARBA" id="ARBA00022705"/>
    </source>
</evidence>
<keyword evidence="6" id="KW-0067">ATP-binding</keyword>
<dbReference type="InterPro" id="IPR021886">
    <property type="entry name" value="MgsA_C"/>
</dbReference>
<organism evidence="8 9">
    <name type="scientific">Sporocytophaga myxococcoides</name>
    <dbReference type="NCBI Taxonomy" id="153721"/>
    <lineage>
        <taxon>Bacteria</taxon>
        <taxon>Pseudomonadati</taxon>
        <taxon>Bacteroidota</taxon>
        <taxon>Cytophagia</taxon>
        <taxon>Cytophagales</taxon>
        <taxon>Cytophagaceae</taxon>
        <taxon>Sporocytophaga</taxon>
    </lineage>
</organism>
<dbReference type="GO" id="GO:0017116">
    <property type="term" value="F:single-stranded DNA helicase activity"/>
    <property type="evidence" value="ECO:0007669"/>
    <property type="project" value="TreeGrafter"/>
</dbReference>
<protein>
    <recommendedName>
        <fullName evidence="3">Replication-associated recombination protein A</fullName>
    </recommendedName>
</protein>
<dbReference type="Gene3D" id="1.10.8.60">
    <property type="match status" value="1"/>
</dbReference>
<comment type="function">
    <text evidence="1">DNA-dependent ATPase that plays important roles in cellular responses to stalled DNA replication processes.</text>
</comment>
<dbReference type="EMBL" id="BBLT01000001">
    <property type="protein sequence ID" value="GAL82839.1"/>
    <property type="molecule type" value="Genomic_DNA"/>
</dbReference>
<evidence type="ECO:0000256" key="3">
    <source>
        <dbReference type="ARBA" id="ARBA00020776"/>
    </source>
</evidence>
<sequence>MAERLRPTSLDDFIGQKHLVGKGAVLRKIIETGSIPSMIFWGPPGVGKTTLANIIAAQLKTPFVTLSAISAGVKDVREVIEKAKGTRKTVLFIDEIHRFNKSQQDALLNAVEKGIITLIGATTENPSFEVNSALLSRSQVYTLKTLEEEELKGMLSQAMEKDFLLKQKKIEIKEYAAMLNLSGGDGRKLLNLFELVVDNLSDKEPVEITDEVVLKIAQRKVALYDKQGEMHYDIISAFIKSIRGSDPNAAVYWLARMIEGGEDVKFIARRLVILASEDIGNANPTALVMATTCFQAVQVIGYPESDIILSQCVTYLASSPKSNASYAAIKGAHELVRQTGDLPVPIHLRNAPTKLMKEQGYGKEYKYAHDYDNNFVEQEFLPDKIKGRKLFEPGNNARENELRTRLKKLWKTKYGY</sequence>
<keyword evidence="5" id="KW-0547">Nucleotide-binding</keyword>
<dbReference type="AlphaFoldDB" id="A0A098L925"/>
<evidence type="ECO:0000256" key="5">
    <source>
        <dbReference type="ARBA" id="ARBA00022741"/>
    </source>
</evidence>
<evidence type="ECO:0000313" key="9">
    <source>
        <dbReference type="Proteomes" id="UP000030185"/>
    </source>
</evidence>
<dbReference type="GO" id="GO:0016887">
    <property type="term" value="F:ATP hydrolysis activity"/>
    <property type="evidence" value="ECO:0007669"/>
    <property type="project" value="InterPro"/>
</dbReference>
<keyword evidence="9" id="KW-1185">Reference proteome</keyword>
<dbReference type="eggNOG" id="COG2256">
    <property type="taxonomic scope" value="Bacteria"/>
</dbReference>